<proteinExistence type="predicted"/>
<accession>A0A9Q5HQT2</accession>
<evidence type="ECO:0000256" key="1">
    <source>
        <dbReference type="SAM" id="MobiDB-lite"/>
    </source>
</evidence>
<feature type="compositionally biased region" description="Low complexity" evidence="1">
    <location>
        <begin position="101"/>
        <end position="117"/>
    </location>
</feature>
<evidence type="ECO:0000256" key="2">
    <source>
        <dbReference type="SAM" id="Phobius"/>
    </source>
</evidence>
<feature type="transmembrane region" description="Helical" evidence="2">
    <location>
        <begin position="466"/>
        <end position="486"/>
    </location>
</feature>
<dbReference type="Proteomes" id="UP000757232">
    <property type="component" value="Unassembled WGS sequence"/>
</dbReference>
<keyword evidence="2" id="KW-1133">Transmembrane helix</keyword>
<dbReference type="OrthoDB" id="3253553at2759"/>
<keyword evidence="4" id="KW-1185">Reference proteome</keyword>
<keyword evidence="2" id="KW-0812">Transmembrane</keyword>
<keyword evidence="2" id="KW-0472">Membrane</keyword>
<evidence type="ECO:0000313" key="3">
    <source>
        <dbReference type="EMBL" id="OCB84280.1"/>
    </source>
</evidence>
<feature type="transmembrane region" description="Helical" evidence="2">
    <location>
        <begin position="295"/>
        <end position="314"/>
    </location>
</feature>
<feature type="compositionally biased region" description="Low complexity" evidence="1">
    <location>
        <begin position="140"/>
        <end position="151"/>
    </location>
</feature>
<reference evidence="3" key="1">
    <citation type="submission" date="2016-06" db="EMBL/GenBank/DDBJ databases">
        <title>Draft Genome sequence of the fungus Inonotus baumii.</title>
        <authorList>
            <person name="Zhu H."/>
            <person name="Lin W."/>
        </authorList>
    </citation>
    <scope>NUCLEOTIDE SEQUENCE</scope>
    <source>
        <strain evidence="3">821</strain>
    </source>
</reference>
<protein>
    <submittedName>
        <fullName evidence="3">Uncharacterized protein</fullName>
    </submittedName>
</protein>
<organism evidence="3 4">
    <name type="scientific">Sanghuangporus baumii</name>
    <name type="common">Phellinus baumii</name>
    <dbReference type="NCBI Taxonomy" id="108892"/>
    <lineage>
        <taxon>Eukaryota</taxon>
        <taxon>Fungi</taxon>
        <taxon>Dikarya</taxon>
        <taxon>Basidiomycota</taxon>
        <taxon>Agaricomycotina</taxon>
        <taxon>Agaricomycetes</taxon>
        <taxon>Hymenochaetales</taxon>
        <taxon>Hymenochaetaceae</taxon>
        <taxon>Sanghuangporus</taxon>
    </lineage>
</organism>
<feature type="region of interest" description="Disordered" evidence="1">
    <location>
        <begin position="1"/>
        <end position="50"/>
    </location>
</feature>
<dbReference type="EMBL" id="LNZH02000216">
    <property type="protein sequence ID" value="OCB84280.1"/>
    <property type="molecule type" value="Genomic_DNA"/>
</dbReference>
<name>A0A9Q5HQT2_SANBA</name>
<comment type="caution">
    <text evidence="3">The sequence shown here is derived from an EMBL/GenBank/DDBJ whole genome shotgun (WGS) entry which is preliminary data.</text>
</comment>
<sequence>MYHYPSQRLDSPPPQSQFRRPWSPLETNPHSPRSVPQGFRPQSPDAESSVEVFDLADYSRVLPHQDNFSYGDYASQSRPYYPEYPATPPRSFSLASRASMSTSPPSLASEPSSASHSHTARLYTPPPSHRPFSLPPPRVSSPSPHSNSGRSHNYPWLTDSQDITDSQNVDVSTFPEWSRNWYATNKLAKAALDRYAPIPTFDPALVSSSYDPSNGYGPARPYASTDESHRDLLPWSLDDDSTSKRITPEMKEERMRMLEREFGRNGMKQGVWDTKILGSVDAKGNIITPGPKKRFIVRLMEGLFAFGAALASLYSALILKPEGSPPPRGTVPAYLLYILSVVTFVLLVYVFVVIPYCCPGKRSQKATKEGPAGMMVLPVQQLPGASKKKEKGKKNRKEDAEGRIFVNLIVDPTMFSGLNGRDREESDGEDTETIPRSGGRRRRGIFEGLAMEEQWKAARKRLKHMLHFDVALFILWGAEFVVILLGKRCPVGEFEGWCDGYNVATALAAFLAISFCFSVFFDVKDLHLSKASPRTRT</sequence>
<feature type="compositionally biased region" description="Pro residues" evidence="1">
    <location>
        <begin position="124"/>
        <end position="139"/>
    </location>
</feature>
<evidence type="ECO:0000313" key="4">
    <source>
        <dbReference type="Proteomes" id="UP000757232"/>
    </source>
</evidence>
<feature type="region of interest" description="Disordered" evidence="1">
    <location>
        <begin position="64"/>
        <end position="161"/>
    </location>
</feature>
<feature type="transmembrane region" description="Helical" evidence="2">
    <location>
        <begin position="334"/>
        <end position="358"/>
    </location>
</feature>
<feature type="region of interest" description="Disordered" evidence="1">
    <location>
        <begin position="416"/>
        <end position="439"/>
    </location>
</feature>
<feature type="transmembrane region" description="Helical" evidence="2">
    <location>
        <begin position="501"/>
        <end position="521"/>
    </location>
</feature>
<gene>
    <name evidence="3" type="ORF">A7U60_g8959</name>
</gene>
<dbReference type="AlphaFoldDB" id="A0A9Q5HQT2"/>